<dbReference type="Proteomes" id="UP001221898">
    <property type="component" value="Unassembled WGS sequence"/>
</dbReference>
<comment type="caution">
    <text evidence="2">The sequence shown here is derived from an EMBL/GenBank/DDBJ whole genome shotgun (WGS) entry which is preliminary data.</text>
</comment>
<name>A0AAD7SI86_9TELE</name>
<feature type="compositionally biased region" description="Basic and acidic residues" evidence="1">
    <location>
        <begin position="18"/>
        <end position="42"/>
    </location>
</feature>
<evidence type="ECO:0000256" key="1">
    <source>
        <dbReference type="SAM" id="MobiDB-lite"/>
    </source>
</evidence>
<accession>A0AAD7SI86</accession>
<gene>
    <name evidence="2" type="ORF">AAFF_G00359600</name>
</gene>
<evidence type="ECO:0000313" key="3">
    <source>
        <dbReference type="Proteomes" id="UP001221898"/>
    </source>
</evidence>
<dbReference type="EMBL" id="JAINUG010000060">
    <property type="protein sequence ID" value="KAJ8403044.1"/>
    <property type="molecule type" value="Genomic_DNA"/>
</dbReference>
<organism evidence="2 3">
    <name type="scientific">Aldrovandia affinis</name>
    <dbReference type="NCBI Taxonomy" id="143900"/>
    <lineage>
        <taxon>Eukaryota</taxon>
        <taxon>Metazoa</taxon>
        <taxon>Chordata</taxon>
        <taxon>Craniata</taxon>
        <taxon>Vertebrata</taxon>
        <taxon>Euteleostomi</taxon>
        <taxon>Actinopterygii</taxon>
        <taxon>Neopterygii</taxon>
        <taxon>Teleostei</taxon>
        <taxon>Notacanthiformes</taxon>
        <taxon>Halosauridae</taxon>
        <taxon>Aldrovandia</taxon>
    </lineage>
</organism>
<proteinExistence type="predicted"/>
<protein>
    <submittedName>
        <fullName evidence="2">Uncharacterized protein</fullName>
    </submittedName>
</protein>
<reference evidence="2" key="1">
    <citation type="journal article" date="2023" name="Science">
        <title>Genome structures resolve the early diversification of teleost fishes.</title>
        <authorList>
            <person name="Parey E."/>
            <person name="Louis A."/>
            <person name="Montfort J."/>
            <person name="Bouchez O."/>
            <person name="Roques C."/>
            <person name="Iampietro C."/>
            <person name="Lluch J."/>
            <person name="Castinel A."/>
            <person name="Donnadieu C."/>
            <person name="Desvignes T."/>
            <person name="Floi Bucao C."/>
            <person name="Jouanno E."/>
            <person name="Wen M."/>
            <person name="Mejri S."/>
            <person name="Dirks R."/>
            <person name="Jansen H."/>
            <person name="Henkel C."/>
            <person name="Chen W.J."/>
            <person name="Zahm M."/>
            <person name="Cabau C."/>
            <person name="Klopp C."/>
            <person name="Thompson A.W."/>
            <person name="Robinson-Rechavi M."/>
            <person name="Braasch I."/>
            <person name="Lecointre G."/>
            <person name="Bobe J."/>
            <person name="Postlethwait J.H."/>
            <person name="Berthelot C."/>
            <person name="Roest Crollius H."/>
            <person name="Guiguen Y."/>
        </authorList>
    </citation>
    <scope>NUCLEOTIDE SEQUENCE</scope>
    <source>
        <strain evidence="2">NC1722</strain>
    </source>
</reference>
<dbReference type="AlphaFoldDB" id="A0AAD7SI86"/>
<evidence type="ECO:0000313" key="2">
    <source>
        <dbReference type="EMBL" id="KAJ8403044.1"/>
    </source>
</evidence>
<keyword evidence="3" id="KW-1185">Reference proteome</keyword>
<feature type="region of interest" description="Disordered" evidence="1">
    <location>
        <begin position="1"/>
        <end position="42"/>
    </location>
</feature>
<sequence length="235" mass="25222">MEHVGEEGGGIPSSCLDQKPKAERYTQLDTVREATPGYDRRGPKTRGFVCAAFQTDSPPLWNGSPHRARDRLAAALRRQDLADEPLREIVFGAHGGCDVPLSSAALAGRPLPLGSREALTMPGPLPAFSPLRDLCALGREKQDLCASASLNSARCVYAPRSRAEDRGPSRTGPRQLERCAAESGTPGAVAVVRLTLQRGQLRHNRADVALLRSAMFFLSPKASIISAGSIWMAVN</sequence>